<gene>
    <name evidence="1" type="ORF">SS50377_12174</name>
    <name evidence="2" type="ORF">SS50377_26358</name>
</gene>
<dbReference type="AlphaFoldDB" id="V6LT71"/>
<dbReference type="EMBL" id="AUWU02000006">
    <property type="protein sequence ID" value="KAH0572149.1"/>
    <property type="molecule type" value="Genomic_DNA"/>
</dbReference>
<accession>V6LT71</accession>
<evidence type="ECO:0000313" key="2">
    <source>
        <dbReference type="EMBL" id="KAH0572149.1"/>
    </source>
</evidence>
<dbReference type="Proteomes" id="UP000018208">
    <property type="component" value="Unassembled WGS sequence"/>
</dbReference>
<keyword evidence="3" id="KW-1185">Reference proteome</keyword>
<dbReference type="VEuPathDB" id="GiardiaDB:SS50377_26358"/>
<evidence type="ECO:0000313" key="3">
    <source>
        <dbReference type="Proteomes" id="UP000018208"/>
    </source>
</evidence>
<evidence type="ECO:0000313" key="1">
    <source>
        <dbReference type="EMBL" id="EST47775.1"/>
    </source>
</evidence>
<dbReference type="EMBL" id="KI546035">
    <property type="protein sequence ID" value="EST47775.1"/>
    <property type="molecule type" value="Genomic_DNA"/>
</dbReference>
<reference evidence="2" key="2">
    <citation type="submission" date="2020-12" db="EMBL/GenBank/DDBJ databases">
        <title>New Spironucleus salmonicida genome in near-complete chromosomes.</title>
        <authorList>
            <person name="Xu F."/>
            <person name="Kurt Z."/>
            <person name="Jimenez-Gonzalez A."/>
            <person name="Astvaldsson A."/>
            <person name="Andersson J.O."/>
            <person name="Svard S.G."/>
        </authorList>
    </citation>
    <scope>NUCLEOTIDE SEQUENCE</scope>
    <source>
        <strain evidence="2">ATCC 50377</strain>
    </source>
</reference>
<reference evidence="1 2" key="1">
    <citation type="journal article" date="2014" name="PLoS Genet.">
        <title>The Genome of Spironucleus salmonicida Highlights a Fish Pathogen Adapted to Fluctuating Environments.</title>
        <authorList>
            <person name="Xu F."/>
            <person name="Jerlstrom-Hultqvist J."/>
            <person name="Einarsson E."/>
            <person name="Astvaldsson A."/>
            <person name="Svard S.G."/>
            <person name="Andersson J.O."/>
        </authorList>
    </citation>
    <scope>NUCLEOTIDE SEQUENCE</scope>
    <source>
        <strain evidence="2">ATCC 50377</strain>
    </source>
</reference>
<protein>
    <submittedName>
        <fullName evidence="1">Uncharacterized protein</fullName>
    </submittedName>
</protein>
<sequence length="79" mass="9659">MTDIIDVFGRTVKNYDLLKKLFDIKYSINPKYFQKQYIQNILNSDLDDEDSYYKQNIYNDQELNEMIIKEFMEQYHGSK</sequence>
<organism evidence="1">
    <name type="scientific">Spironucleus salmonicida</name>
    <dbReference type="NCBI Taxonomy" id="348837"/>
    <lineage>
        <taxon>Eukaryota</taxon>
        <taxon>Metamonada</taxon>
        <taxon>Diplomonadida</taxon>
        <taxon>Hexamitidae</taxon>
        <taxon>Hexamitinae</taxon>
        <taxon>Spironucleus</taxon>
    </lineage>
</organism>
<proteinExistence type="predicted"/>
<name>V6LT71_9EUKA</name>